<gene>
    <name evidence="4" type="primary">RP-L30e</name>
    <name evidence="4" type="synonym">RPL30</name>
</gene>
<proteinExistence type="predicted"/>
<dbReference type="GO" id="GO:0003723">
    <property type="term" value="F:RNA binding"/>
    <property type="evidence" value="ECO:0007669"/>
    <property type="project" value="InterPro"/>
</dbReference>
<dbReference type="PANTHER" id="PTHR11449">
    <property type="entry name" value="RIBOSOMAL PROTEIN L30"/>
    <property type="match status" value="1"/>
</dbReference>
<dbReference type="Pfam" id="PF01248">
    <property type="entry name" value="Ribosomal_L7Ae"/>
    <property type="match status" value="1"/>
</dbReference>
<name>A0A075HB84_9EURY</name>
<accession>A0A075HB84</accession>
<feature type="domain" description="Ribosomal protein eL8/eL30/eS12/Gadd45" evidence="3">
    <location>
        <begin position="3"/>
        <end position="92"/>
    </location>
</feature>
<organism evidence="4">
    <name type="scientific">uncultured marine group II/III euryarchaeote KM3_60_H01</name>
    <dbReference type="NCBI Taxonomy" id="1456470"/>
    <lineage>
        <taxon>Archaea</taxon>
        <taxon>Methanobacteriati</taxon>
        <taxon>Methanobacteriota</taxon>
        <taxon>environmental samples</taxon>
    </lineage>
</organism>
<evidence type="ECO:0000313" key="4">
    <source>
        <dbReference type="EMBL" id="AIF13214.1"/>
    </source>
</evidence>
<dbReference type="InterPro" id="IPR039109">
    <property type="entry name" value="Ribosomal_eL30-like"/>
</dbReference>
<evidence type="ECO:0000256" key="1">
    <source>
        <dbReference type="ARBA" id="ARBA00022980"/>
    </source>
</evidence>
<dbReference type="AlphaFoldDB" id="A0A075HB84"/>
<dbReference type="EMBL" id="KF900967">
    <property type="protein sequence ID" value="AIF13214.1"/>
    <property type="molecule type" value="Genomic_DNA"/>
</dbReference>
<dbReference type="GO" id="GO:1990904">
    <property type="term" value="C:ribonucleoprotein complex"/>
    <property type="evidence" value="ECO:0007669"/>
    <property type="project" value="UniProtKB-KW"/>
</dbReference>
<sequence>MDIIKQLKTAIKNGTLLFGQNQTATACAHGEAKLVILAANCPLEYVEELHSSHPDVPIHRVAMVNRELGAACAKPFHVSTICVVDAGSSDLLSLRSNLD</sequence>
<protein>
    <submittedName>
        <fullName evidence="4">Ribosomal protein L7Ae/L30e/S12e/Gadd45 (RP-L30e, RPL30)</fullName>
    </submittedName>
</protein>
<evidence type="ECO:0000259" key="3">
    <source>
        <dbReference type="Pfam" id="PF01248"/>
    </source>
</evidence>
<dbReference type="GO" id="GO:0005840">
    <property type="term" value="C:ribosome"/>
    <property type="evidence" value="ECO:0007669"/>
    <property type="project" value="UniProtKB-KW"/>
</dbReference>
<keyword evidence="1 4" id="KW-0689">Ribosomal protein</keyword>
<dbReference type="Gene3D" id="3.30.1330.30">
    <property type="match status" value="1"/>
</dbReference>
<dbReference type="InterPro" id="IPR004038">
    <property type="entry name" value="Ribosomal_eL8/eL30/eS12/Gad45"/>
</dbReference>
<dbReference type="InterPro" id="IPR029064">
    <property type="entry name" value="Ribosomal_eL30-like_sf"/>
</dbReference>
<keyword evidence="2" id="KW-0687">Ribonucleoprotein</keyword>
<dbReference type="NCBIfam" id="NF002172">
    <property type="entry name" value="PRK01018.1"/>
    <property type="match status" value="1"/>
</dbReference>
<dbReference type="PROSITE" id="PS51257">
    <property type="entry name" value="PROKAR_LIPOPROTEIN"/>
    <property type="match status" value="1"/>
</dbReference>
<evidence type="ECO:0000256" key="2">
    <source>
        <dbReference type="ARBA" id="ARBA00023274"/>
    </source>
</evidence>
<dbReference type="SUPFAM" id="SSF55315">
    <property type="entry name" value="L30e-like"/>
    <property type="match status" value="1"/>
</dbReference>
<reference evidence="4" key="1">
    <citation type="journal article" date="2014" name="Genome Biol. Evol.">
        <title>Pangenome evidence for extensive interdomain horizontal transfer affecting lineage core and shell genes in uncultured planktonic thaumarchaeota and euryarchaeota.</title>
        <authorList>
            <person name="Deschamps P."/>
            <person name="Zivanovic Y."/>
            <person name="Moreira D."/>
            <person name="Rodriguez-Valera F."/>
            <person name="Lopez-Garcia P."/>
        </authorList>
    </citation>
    <scope>NUCLEOTIDE SEQUENCE</scope>
</reference>